<accession>G1CRP6</accession>
<dbReference type="AlphaFoldDB" id="G1CRP6"/>
<evidence type="ECO:0000256" key="1">
    <source>
        <dbReference type="SAM" id="SignalP"/>
    </source>
</evidence>
<evidence type="ECO:0000313" key="3">
    <source>
        <dbReference type="EMBL" id="AEL79565.1"/>
    </source>
</evidence>
<evidence type="ECO:0000313" key="2">
    <source>
        <dbReference type="EMBL" id="AEL79530.1"/>
    </source>
</evidence>
<feature type="signal peptide" evidence="1">
    <location>
        <begin position="1"/>
        <end position="17"/>
    </location>
</feature>
<proteinExistence type="predicted"/>
<keyword evidence="1" id="KW-0732">Signal</keyword>
<protein>
    <submittedName>
        <fullName evidence="3">Esag12</fullName>
    </submittedName>
</protein>
<sequence length="82" mass="8893">MVCRLTAISILVSGVVTQWTQQLEGANDIQVTITSPQPVISKLENHKTITRVVILCVFLRACTEEVTGTWTEGANTYSASAV</sequence>
<gene>
    <name evidence="3" type="primary">BES21S08</name>
    <name evidence="2" type="synonym">BES33S06</name>
</gene>
<name>G1CRP6_TRYB2</name>
<feature type="chain" id="PRO_5010116399" evidence="1">
    <location>
        <begin position="18"/>
        <end position="82"/>
    </location>
</feature>
<dbReference type="EMBL" id="JF894237">
    <property type="protein sequence ID" value="AEL79530.1"/>
    <property type="molecule type" value="Genomic_DNA"/>
</dbReference>
<reference evidence="3" key="1">
    <citation type="submission" date="2011-04" db="EMBL/GenBank/DDBJ databases">
        <title>Telomeric expression sites from Trypanosoma brucei TREU 927.</title>
        <authorList>
            <person name="Jackson A.P."/>
            <person name="Hertz-Fowler C."/>
            <person name="Berriman M."/>
        </authorList>
    </citation>
    <scope>NUCLEOTIDE SEQUENCE</scope>
</reference>
<dbReference type="EMBL" id="JF894241">
    <property type="protein sequence ID" value="AEL79565.1"/>
    <property type="molecule type" value="Genomic_DNA"/>
</dbReference>
<organism evidence="3">
    <name type="scientific">Trypanosoma brucei brucei (strain 927/4 GUTat10.1)</name>
    <dbReference type="NCBI Taxonomy" id="185431"/>
    <lineage>
        <taxon>Eukaryota</taxon>
        <taxon>Discoba</taxon>
        <taxon>Euglenozoa</taxon>
        <taxon>Kinetoplastea</taxon>
        <taxon>Metakinetoplastina</taxon>
        <taxon>Trypanosomatida</taxon>
        <taxon>Trypanosomatidae</taxon>
        <taxon>Trypanosoma</taxon>
    </lineage>
</organism>